<gene>
    <name evidence="7" type="ORF">SAMN00768000_3058</name>
</gene>
<dbReference type="Proteomes" id="UP000192660">
    <property type="component" value="Unassembled WGS sequence"/>
</dbReference>
<dbReference type="RefSeq" id="WP_139793570.1">
    <property type="nucleotide sequence ID" value="NZ_FWWY01000001.1"/>
</dbReference>
<feature type="transmembrane region" description="Helical" evidence="6">
    <location>
        <begin position="227"/>
        <end position="250"/>
    </location>
</feature>
<dbReference type="SUPFAM" id="SSF103473">
    <property type="entry name" value="MFS general substrate transporter"/>
    <property type="match status" value="1"/>
</dbReference>
<dbReference type="AlphaFoldDB" id="A0A1W1WKR0"/>
<feature type="transmembrane region" description="Helical" evidence="6">
    <location>
        <begin position="141"/>
        <end position="164"/>
    </location>
</feature>
<keyword evidence="3 6" id="KW-0812">Transmembrane</keyword>
<evidence type="ECO:0000256" key="3">
    <source>
        <dbReference type="ARBA" id="ARBA00022692"/>
    </source>
</evidence>
<feature type="transmembrane region" description="Helical" evidence="6">
    <location>
        <begin position="12"/>
        <end position="37"/>
    </location>
</feature>
<proteinExistence type="predicted"/>
<evidence type="ECO:0000256" key="1">
    <source>
        <dbReference type="ARBA" id="ARBA00004651"/>
    </source>
</evidence>
<dbReference type="OrthoDB" id="9775268at2"/>
<dbReference type="PANTHER" id="PTHR23513">
    <property type="entry name" value="INTEGRAL MEMBRANE EFFLUX PROTEIN-RELATED"/>
    <property type="match status" value="1"/>
</dbReference>
<dbReference type="PANTHER" id="PTHR23513:SF6">
    <property type="entry name" value="MAJOR FACILITATOR SUPERFAMILY ASSOCIATED DOMAIN-CONTAINING PROTEIN"/>
    <property type="match status" value="1"/>
</dbReference>
<keyword evidence="4 6" id="KW-1133">Transmembrane helix</keyword>
<sequence>MPISKLTIKPVDYMYGAILVRNIGIGIQNLVIARLLYDATHSAVDFGLVLVLENLIVTSLQLFAGPLVDGGRQKRIMATADVLTGAIICVASMSLTQQTVFQWIVAAVVVMSITKPFFSSAAFAIGPAIAPGETLIRYNSFSVVMIQVGQIIGVVCAGIFLGHFGSTPTFFLNGLAYIMSAGLIGMTRIPVIEAAPDSGEKQRLKFFQGWGEFVEHLQIDRGLMWQLILVNVNFLLVLFVNVALVPIVAVDFHGNPYWLSILDGSFAVGAFFSSSLIASFITRWATRRTVLGGLIVQVMAFVGLALGDGRLQMGIFLLSMLSMGMGNTISLSAFMTSLQTRTPPVMRGRTAAASKTVLAILSMILIPLVTQVQTLSLQYGILLSAGIGLLFIVIILVLEHPKLVGNHLFNEPMSR</sequence>
<dbReference type="STRING" id="28034.BFX07_10665"/>
<keyword evidence="8" id="KW-1185">Reference proteome</keyword>
<evidence type="ECO:0000313" key="8">
    <source>
        <dbReference type="Proteomes" id="UP000192660"/>
    </source>
</evidence>
<feature type="transmembrane region" description="Helical" evidence="6">
    <location>
        <begin position="170"/>
        <end position="191"/>
    </location>
</feature>
<feature type="transmembrane region" description="Helical" evidence="6">
    <location>
        <begin position="356"/>
        <end position="373"/>
    </location>
</feature>
<dbReference type="InterPro" id="IPR036259">
    <property type="entry name" value="MFS_trans_sf"/>
</dbReference>
<evidence type="ECO:0000313" key="7">
    <source>
        <dbReference type="EMBL" id="SMC06856.1"/>
    </source>
</evidence>
<dbReference type="InterPro" id="IPR011701">
    <property type="entry name" value="MFS"/>
</dbReference>
<evidence type="ECO:0000256" key="5">
    <source>
        <dbReference type="ARBA" id="ARBA00023136"/>
    </source>
</evidence>
<dbReference type="CDD" id="cd06173">
    <property type="entry name" value="MFS_MefA_like"/>
    <property type="match status" value="1"/>
</dbReference>
<feature type="transmembrane region" description="Helical" evidence="6">
    <location>
        <begin position="256"/>
        <end position="278"/>
    </location>
</feature>
<feature type="transmembrane region" description="Helical" evidence="6">
    <location>
        <begin position="290"/>
        <end position="307"/>
    </location>
</feature>
<comment type="subcellular location">
    <subcellularLocation>
        <location evidence="1">Cell membrane</location>
        <topology evidence="1">Multi-pass membrane protein</topology>
    </subcellularLocation>
</comment>
<feature type="transmembrane region" description="Helical" evidence="6">
    <location>
        <begin position="313"/>
        <end position="335"/>
    </location>
</feature>
<organism evidence="7 8">
    <name type="scientific">Sulfobacillus thermosulfidooxidans (strain DSM 9293 / VKM B-1269 / AT-1)</name>
    <dbReference type="NCBI Taxonomy" id="929705"/>
    <lineage>
        <taxon>Bacteria</taxon>
        <taxon>Bacillati</taxon>
        <taxon>Bacillota</taxon>
        <taxon>Clostridia</taxon>
        <taxon>Eubacteriales</taxon>
        <taxon>Clostridiales Family XVII. Incertae Sedis</taxon>
        <taxon>Sulfobacillus</taxon>
    </lineage>
</organism>
<evidence type="ECO:0000256" key="4">
    <source>
        <dbReference type="ARBA" id="ARBA00022989"/>
    </source>
</evidence>
<dbReference type="Gene3D" id="1.20.1250.20">
    <property type="entry name" value="MFS general substrate transporter like domains"/>
    <property type="match status" value="1"/>
</dbReference>
<evidence type="ECO:0000256" key="6">
    <source>
        <dbReference type="SAM" id="Phobius"/>
    </source>
</evidence>
<feature type="transmembrane region" description="Helical" evidence="6">
    <location>
        <begin position="379"/>
        <end position="398"/>
    </location>
</feature>
<keyword evidence="2" id="KW-1003">Cell membrane</keyword>
<dbReference type="GO" id="GO:0022857">
    <property type="term" value="F:transmembrane transporter activity"/>
    <property type="evidence" value="ECO:0007669"/>
    <property type="project" value="InterPro"/>
</dbReference>
<feature type="transmembrane region" description="Helical" evidence="6">
    <location>
        <begin position="101"/>
        <end position="129"/>
    </location>
</feature>
<feature type="transmembrane region" description="Helical" evidence="6">
    <location>
        <begin position="43"/>
        <end position="64"/>
    </location>
</feature>
<evidence type="ECO:0000256" key="2">
    <source>
        <dbReference type="ARBA" id="ARBA00022475"/>
    </source>
</evidence>
<dbReference type="Pfam" id="PF07690">
    <property type="entry name" value="MFS_1"/>
    <property type="match status" value="1"/>
</dbReference>
<name>A0A1W1WKR0_SULTA</name>
<dbReference type="GO" id="GO:0005886">
    <property type="term" value="C:plasma membrane"/>
    <property type="evidence" value="ECO:0007669"/>
    <property type="project" value="UniProtKB-SubCell"/>
</dbReference>
<reference evidence="8" key="1">
    <citation type="submission" date="2017-04" db="EMBL/GenBank/DDBJ databases">
        <authorList>
            <person name="Varghese N."/>
            <person name="Submissions S."/>
        </authorList>
    </citation>
    <scope>NUCLEOTIDE SEQUENCE [LARGE SCALE GENOMIC DNA]</scope>
    <source>
        <strain evidence="8">DSM 9293</strain>
    </source>
</reference>
<keyword evidence="5 6" id="KW-0472">Membrane</keyword>
<protein>
    <submittedName>
        <fullName evidence="7">Major Facilitator Superfamily protein</fullName>
    </submittedName>
</protein>
<dbReference type="EMBL" id="FWWY01000001">
    <property type="protein sequence ID" value="SMC06856.1"/>
    <property type="molecule type" value="Genomic_DNA"/>
</dbReference>
<accession>A0A1W1WKR0</accession>